<dbReference type="STRING" id="1356854.N007_01590"/>
<feature type="domain" description="Fe-containing alcohol dehydrogenase-like C-terminal" evidence="5">
    <location>
        <begin position="189"/>
        <end position="382"/>
    </location>
</feature>
<sequence>MTSFQYMCGTQIDFGVGAIERLPEQLQAAGFGRKLMVVTDPGLMEAGIAKQVIHHLNLHGYAITLFHQVQPNPRDTDCLAGAEQFRTRWCDGVLAVGGGSAMDTAKTIALLARHGGTPSAYADGERAYGEAAPIACVPTTAGTGSEVTRSAVITEDATHRKVTLKHEWLRPNLAILDPALTTTVPPHVTAATGVDALVHAIEGYTCKKTQPISQAFGARAMGLIVRALPTAYRNPADIDARQDMLLGSLLAGLCFGSADVAAVHCLAEALGGLYDTPHGLANAVFLLPVLRYNAQAHVDLHAEVARLTEFATEDDPPTKAIEKLLSGMQAWLHELDIPPLSSLPRVSRDDSDKIVELAVANNSTPSNVREIDADGYRAILDETFAVNAI</sequence>
<dbReference type="InterPro" id="IPR018211">
    <property type="entry name" value="ADH_Fe_CS"/>
</dbReference>
<gene>
    <name evidence="6" type="ORF">K1I37_04915</name>
</gene>
<keyword evidence="2" id="KW-0560">Oxidoreductase</keyword>
<dbReference type="OrthoDB" id="9815791at2"/>
<dbReference type="Gene3D" id="3.40.50.1970">
    <property type="match status" value="1"/>
</dbReference>
<dbReference type="Proteomes" id="UP000829401">
    <property type="component" value="Chromosome"/>
</dbReference>
<dbReference type="SUPFAM" id="SSF56796">
    <property type="entry name" value="Dehydroquinate synthase-like"/>
    <property type="match status" value="1"/>
</dbReference>
<dbReference type="Gene3D" id="1.20.1090.10">
    <property type="entry name" value="Dehydroquinate synthase-like - alpha domain"/>
    <property type="match status" value="1"/>
</dbReference>
<dbReference type="AlphaFoldDB" id="T0CZW5"/>
<evidence type="ECO:0000313" key="7">
    <source>
        <dbReference type="Proteomes" id="UP000829401"/>
    </source>
</evidence>
<protein>
    <submittedName>
        <fullName evidence="6">Iron-containing alcohol dehydrogenase</fullName>
    </submittedName>
</protein>
<dbReference type="InterPro" id="IPR001670">
    <property type="entry name" value="ADH_Fe/GldA"/>
</dbReference>
<evidence type="ECO:0000313" key="6">
    <source>
        <dbReference type="EMBL" id="UNO49853.1"/>
    </source>
</evidence>
<dbReference type="PANTHER" id="PTHR11496">
    <property type="entry name" value="ALCOHOL DEHYDROGENASE"/>
    <property type="match status" value="1"/>
</dbReference>
<dbReference type="GO" id="GO:0046872">
    <property type="term" value="F:metal ion binding"/>
    <property type="evidence" value="ECO:0007669"/>
    <property type="project" value="InterPro"/>
</dbReference>
<dbReference type="InterPro" id="IPR039697">
    <property type="entry name" value="Alcohol_dehydrogenase_Fe"/>
</dbReference>
<dbReference type="InterPro" id="IPR056798">
    <property type="entry name" value="ADH_Fe_C"/>
</dbReference>
<dbReference type="RefSeq" id="WP_021297919.1">
    <property type="nucleotide sequence ID" value="NZ_AURB01000164.1"/>
</dbReference>
<dbReference type="Pfam" id="PF00465">
    <property type="entry name" value="Fe-ADH"/>
    <property type="match status" value="1"/>
</dbReference>
<dbReference type="PANTHER" id="PTHR11496:SF102">
    <property type="entry name" value="ALCOHOL DEHYDROGENASE 4"/>
    <property type="match status" value="1"/>
</dbReference>
<dbReference type="CDD" id="cd08551">
    <property type="entry name" value="Fe-ADH"/>
    <property type="match status" value="1"/>
</dbReference>
<comment type="similarity">
    <text evidence="1">Belongs to the iron-containing alcohol dehydrogenase family.</text>
</comment>
<dbReference type="GO" id="GO:0004022">
    <property type="term" value="F:alcohol dehydrogenase (NAD+) activity"/>
    <property type="evidence" value="ECO:0007669"/>
    <property type="project" value="UniProtKB-ARBA"/>
</dbReference>
<dbReference type="FunFam" id="3.40.50.1970:FF:000003">
    <property type="entry name" value="Alcohol dehydrogenase, iron-containing"/>
    <property type="match status" value="1"/>
</dbReference>
<dbReference type="PROSITE" id="PS00913">
    <property type="entry name" value="ADH_IRON_1"/>
    <property type="match status" value="1"/>
</dbReference>
<evidence type="ECO:0000259" key="5">
    <source>
        <dbReference type="Pfam" id="PF25137"/>
    </source>
</evidence>
<keyword evidence="3" id="KW-0520">NAD</keyword>
<name>T0CZW5_ALIAG</name>
<evidence type="ECO:0000256" key="3">
    <source>
        <dbReference type="ARBA" id="ARBA00023027"/>
    </source>
</evidence>
<accession>T0CZW5</accession>
<organism evidence="6 7">
    <name type="scientific">Alicyclobacillus acidoterrestris (strain ATCC 49025 / DSM 3922 / CIP 106132 / NCIMB 13137 / GD3B)</name>
    <dbReference type="NCBI Taxonomy" id="1356854"/>
    <lineage>
        <taxon>Bacteria</taxon>
        <taxon>Bacillati</taxon>
        <taxon>Bacillota</taxon>
        <taxon>Bacilli</taxon>
        <taxon>Bacillales</taxon>
        <taxon>Alicyclobacillaceae</taxon>
        <taxon>Alicyclobacillus</taxon>
    </lineage>
</organism>
<evidence type="ECO:0000256" key="2">
    <source>
        <dbReference type="ARBA" id="ARBA00023002"/>
    </source>
</evidence>
<dbReference type="eggNOG" id="COG1454">
    <property type="taxonomic scope" value="Bacteria"/>
</dbReference>
<dbReference type="Pfam" id="PF25137">
    <property type="entry name" value="ADH_Fe_C"/>
    <property type="match status" value="1"/>
</dbReference>
<evidence type="ECO:0000259" key="4">
    <source>
        <dbReference type="Pfam" id="PF00465"/>
    </source>
</evidence>
<dbReference type="EMBL" id="CP080467">
    <property type="protein sequence ID" value="UNO49853.1"/>
    <property type="molecule type" value="Genomic_DNA"/>
</dbReference>
<proteinExistence type="inferred from homology"/>
<keyword evidence="7" id="KW-1185">Reference proteome</keyword>
<feature type="domain" description="Alcohol dehydrogenase iron-type/glycerol dehydrogenase GldA" evidence="4">
    <location>
        <begin position="10"/>
        <end position="178"/>
    </location>
</feature>
<evidence type="ECO:0000256" key="1">
    <source>
        <dbReference type="ARBA" id="ARBA00007358"/>
    </source>
</evidence>
<dbReference type="KEGG" id="aaco:K1I37_04915"/>
<reference evidence="7" key="1">
    <citation type="journal article" date="2022" name="G3 (Bethesda)">
        <title>Unveiling the complete genome sequence of Alicyclobacillus acidoterrestris DSM 3922T, a taint-producing strain.</title>
        <authorList>
            <person name="Leonardo I.C."/>
            <person name="Barreto Crespo M.T."/>
            <person name="Gaspar F.B."/>
        </authorList>
    </citation>
    <scope>NUCLEOTIDE SEQUENCE [LARGE SCALE GENOMIC DNA]</scope>
    <source>
        <strain evidence="7">DSM 3922</strain>
    </source>
</reference>
<accession>A0A9E7CWN5</accession>